<evidence type="ECO:0000256" key="5">
    <source>
        <dbReference type="ARBA" id="ARBA00022840"/>
    </source>
</evidence>
<keyword evidence="3" id="KW-1003">Cell membrane</keyword>
<comment type="subcellular location">
    <subcellularLocation>
        <location evidence="1">Cell membrane</location>
        <topology evidence="1">Peripheral membrane protein</topology>
    </subcellularLocation>
</comment>
<evidence type="ECO:0000256" key="2">
    <source>
        <dbReference type="ARBA" id="ARBA00022448"/>
    </source>
</evidence>
<keyword evidence="6" id="KW-0472">Membrane</keyword>
<comment type="caution">
    <text evidence="8">The sequence shown here is derived from an EMBL/GenBank/DDBJ whole genome shotgun (WGS) entry which is preliminary data.</text>
</comment>
<accession>A0A5C6CG04</accession>
<dbReference type="AlphaFoldDB" id="A0A5C6CG04"/>
<evidence type="ECO:0000256" key="6">
    <source>
        <dbReference type="ARBA" id="ARBA00023136"/>
    </source>
</evidence>
<dbReference type="PROSITE" id="PS50893">
    <property type="entry name" value="ABC_TRANSPORTER_2"/>
    <property type="match status" value="1"/>
</dbReference>
<dbReference type="InterPro" id="IPR017871">
    <property type="entry name" value="ABC_transporter-like_CS"/>
</dbReference>
<evidence type="ECO:0000313" key="8">
    <source>
        <dbReference type="EMBL" id="TWU23883.1"/>
    </source>
</evidence>
<dbReference type="GO" id="GO:0015112">
    <property type="term" value="F:nitrate transmembrane transporter activity"/>
    <property type="evidence" value="ECO:0007669"/>
    <property type="project" value="InterPro"/>
</dbReference>
<sequence>MAGYVEMFRLGKTYDTLSGPAVIVEDFNLNMKQGEYASLLGHSGCGKSTVLMMVAGLCEITDGGVVVANHEIDGPGPDRGIVFQSPCLMPWMTAMENVLLGVDQVYPHVTKKQRHDLSAYYLSLVGLGNQLRTRASDLSQGMQQRVGIARAFALKPKMLLLDEPFGMLDSLTRMELQEILLEILMRDKVTTMMITHDVDEALFMSDRVVMMTNGPCATVGAIFDIPFNRPRVRTEVLEHPEYYDYREKLLCFLADQDHKKLKQDVAQHEAKKAEGINEEDSVCA</sequence>
<dbReference type="SUPFAM" id="SSF52540">
    <property type="entry name" value="P-loop containing nucleoside triphosphate hydrolases"/>
    <property type="match status" value="1"/>
</dbReference>
<keyword evidence="5 8" id="KW-0067">ATP-binding</keyword>
<dbReference type="NCBIfam" id="TIGR01184">
    <property type="entry name" value="ntrCD"/>
    <property type="match status" value="1"/>
</dbReference>
<dbReference type="InterPro" id="IPR050166">
    <property type="entry name" value="ABC_transporter_ATP-bind"/>
</dbReference>
<dbReference type="RefSeq" id="WP_146594173.1">
    <property type="nucleotide sequence ID" value="NZ_SJPT01000003.1"/>
</dbReference>
<reference evidence="8 9" key="1">
    <citation type="submission" date="2019-02" db="EMBL/GenBank/DDBJ databases">
        <title>Deep-cultivation of Planctomycetes and their phenomic and genomic characterization uncovers novel biology.</title>
        <authorList>
            <person name="Wiegand S."/>
            <person name="Jogler M."/>
            <person name="Boedeker C."/>
            <person name="Pinto D."/>
            <person name="Vollmers J."/>
            <person name="Rivas-Marin E."/>
            <person name="Kohn T."/>
            <person name="Peeters S.H."/>
            <person name="Heuer A."/>
            <person name="Rast P."/>
            <person name="Oberbeckmann S."/>
            <person name="Bunk B."/>
            <person name="Jeske O."/>
            <person name="Meyerdierks A."/>
            <person name="Storesund J.E."/>
            <person name="Kallscheuer N."/>
            <person name="Luecker S."/>
            <person name="Lage O.M."/>
            <person name="Pohl T."/>
            <person name="Merkel B.J."/>
            <person name="Hornburger P."/>
            <person name="Mueller R.-W."/>
            <person name="Bruemmer F."/>
            <person name="Labrenz M."/>
            <person name="Spormann A.M."/>
            <person name="Op Den Camp H."/>
            <person name="Overmann J."/>
            <person name="Amann R."/>
            <person name="Jetten M.S.M."/>
            <person name="Mascher T."/>
            <person name="Medema M.H."/>
            <person name="Devos D.P."/>
            <person name="Kaster A.-K."/>
            <person name="Ovreas L."/>
            <person name="Rohde M."/>
            <person name="Galperin M.Y."/>
            <person name="Jogler C."/>
        </authorList>
    </citation>
    <scope>NUCLEOTIDE SEQUENCE [LARGE SCALE GENOMIC DNA]</scope>
    <source>
        <strain evidence="8 9">Pla52o</strain>
    </source>
</reference>
<feature type="domain" description="ABC transporter" evidence="7">
    <location>
        <begin position="5"/>
        <end position="238"/>
    </location>
</feature>
<dbReference type="InterPro" id="IPR003439">
    <property type="entry name" value="ABC_transporter-like_ATP-bd"/>
</dbReference>
<gene>
    <name evidence="8" type="primary">cmpD_3</name>
    <name evidence="8" type="ORF">Pla52o_18060</name>
</gene>
<evidence type="ECO:0000256" key="1">
    <source>
        <dbReference type="ARBA" id="ARBA00004202"/>
    </source>
</evidence>
<keyword evidence="8" id="KW-0378">Hydrolase</keyword>
<dbReference type="PROSITE" id="PS00211">
    <property type="entry name" value="ABC_TRANSPORTER_1"/>
    <property type="match status" value="1"/>
</dbReference>
<dbReference type="Gene3D" id="3.40.50.300">
    <property type="entry name" value="P-loop containing nucleotide triphosphate hydrolases"/>
    <property type="match status" value="1"/>
</dbReference>
<evidence type="ECO:0000256" key="3">
    <source>
        <dbReference type="ARBA" id="ARBA00022475"/>
    </source>
</evidence>
<dbReference type="OrthoDB" id="2151853at2"/>
<name>A0A5C6CG04_9BACT</name>
<dbReference type="Pfam" id="PF00005">
    <property type="entry name" value="ABC_tran"/>
    <property type="match status" value="1"/>
</dbReference>
<evidence type="ECO:0000256" key="4">
    <source>
        <dbReference type="ARBA" id="ARBA00022741"/>
    </source>
</evidence>
<dbReference type="PANTHER" id="PTHR42788:SF7">
    <property type="entry name" value="NITRATE ABC TRANSPORTER ATP-BINDING PROTEIN"/>
    <property type="match status" value="1"/>
</dbReference>
<dbReference type="CDD" id="cd03293">
    <property type="entry name" value="ABC_NrtD_SsuB_transporters"/>
    <property type="match status" value="1"/>
</dbReference>
<dbReference type="PANTHER" id="PTHR42788">
    <property type="entry name" value="TAURINE IMPORT ATP-BINDING PROTEIN-RELATED"/>
    <property type="match status" value="1"/>
</dbReference>
<evidence type="ECO:0000313" key="9">
    <source>
        <dbReference type="Proteomes" id="UP000316304"/>
    </source>
</evidence>
<dbReference type="InterPro" id="IPR027417">
    <property type="entry name" value="P-loop_NTPase"/>
</dbReference>
<dbReference type="EC" id="3.6.3.-" evidence="8"/>
<dbReference type="InterPro" id="IPR005890">
    <property type="entry name" value="NO3_transporter_ATP-bd-like"/>
</dbReference>
<evidence type="ECO:0000259" key="7">
    <source>
        <dbReference type="PROSITE" id="PS50893"/>
    </source>
</evidence>
<dbReference type="Proteomes" id="UP000316304">
    <property type="component" value="Unassembled WGS sequence"/>
</dbReference>
<dbReference type="GO" id="GO:0005886">
    <property type="term" value="C:plasma membrane"/>
    <property type="evidence" value="ECO:0007669"/>
    <property type="project" value="UniProtKB-SubCell"/>
</dbReference>
<dbReference type="EMBL" id="SJPT01000003">
    <property type="protein sequence ID" value="TWU23883.1"/>
    <property type="molecule type" value="Genomic_DNA"/>
</dbReference>
<keyword evidence="2" id="KW-0813">Transport</keyword>
<dbReference type="SMART" id="SM00382">
    <property type="entry name" value="AAA"/>
    <property type="match status" value="1"/>
</dbReference>
<organism evidence="8 9">
    <name type="scientific">Novipirellula galeiformis</name>
    <dbReference type="NCBI Taxonomy" id="2528004"/>
    <lineage>
        <taxon>Bacteria</taxon>
        <taxon>Pseudomonadati</taxon>
        <taxon>Planctomycetota</taxon>
        <taxon>Planctomycetia</taxon>
        <taxon>Pirellulales</taxon>
        <taxon>Pirellulaceae</taxon>
        <taxon>Novipirellula</taxon>
    </lineage>
</organism>
<dbReference type="GO" id="GO:0016887">
    <property type="term" value="F:ATP hydrolysis activity"/>
    <property type="evidence" value="ECO:0007669"/>
    <property type="project" value="InterPro"/>
</dbReference>
<dbReference type="InterPro" id="IPR003593">
    <property type="entry name" value="AAA+_ATPase"/>
</dbReference>
<dbReference type="GO" id="GO:0005524">
    <property type="term" value="F:ATP binding"/>
    <property type="evidence" value="ECO:0007669"/>
    <property type="project" value="UniProtKB-KW"/>
</dbReference>
<proteinExistence type="predicted"/>
<keyword evidence="9" id="KW-1185">Reference proteome</keyword>
<protein>
    <submittedName>
        <fullName evidence="8">Bicarbonate transport ATP-binding protein CmpD</fullName>
        <ecNumber evidence="8">3.6.3.-</ecNumber>
    </submittedName>
</protein>
<keyword evidence="4" id="KW-0547">Nucleotide-binding</keyword>